<proteinExistence type="predicted"/>
<protein>
    <submittedName>
        <fullName evidence="1">Uncharacterized protein</fullName>
    </submittedName>
</protein>
<accession>A0AAQ3RFW6</accession>
<reference evidence="1 2" key="1">
    <citation type="journal article" date="2023" name="Life. Sci Alliance">
        <title>Evolutionary insights into 3D genome organization and epigenetic landscape of Vigna mungo.</title>
        <authorList>
            <person name="Junaid A."/>
            <person name="Singh B."/>
            <person name="Bhatia S."/>
        </authorList>
    </citation>
    <scope>NUCLEOTIDE SEQUENCE [LARGE SCALE GENOMIC DNA]</scope>
    <source>
        <strain evidence="1">Urdbean</strain>
    </source>
</reference>
<dbReference type="EMBL" id="CP144691">
    <property type="protein sequence ID" value="WVY93948.1"/>
    <property type="molecule type" value="Genomic_DNA"/>
</dbReference>
<organism evidence="1 2">
    <name type="scientific">Vigna mungo</name>
    <name type="common">Black gram</name>
    <name type="synonym">Phaseolus mungo</name>
    <dbReference type="NCBI Taxonomy" id="3915"/>
    <lineage>
        <taxon>Eukaryota</taxon>
        <taxon>Viridiplantae</taxon>
        <taxon>Streptophyta</taxon>
        <taxon>Embryophyta</taxon>
        <taxon>Tracheophyta</taxon>
        <taxon>Spermatophyta</taxon>
        <taxon>Magnoliopsida</taxon>
        <taxon>eudicotyledons</taxon>
        <taxon>Gunneridae</taxon>
        <taxon>Pentapetalae</taxon>
        <taxon>rosids</taxon>
        <taxon>fabids</taxon>
        <taxon>Fabales</taxon>
        <taxon>Fabaceae</taxon>
        <taxon>Papilionoideae</taxon>
        <taxon>50 kb inversion clade</taxon>
        <taxon>NPAAA clade</taxon>
        <taxon>indigoferoid/millettioid clade</taxon>
        <taxon>Phaseoleae</taxon>
        <taxon>Vigna</taxon>
    </lineage>
</organism>
<sequence>MIINSCFSAISSSGTNHQPTMQQLALISPSFSLSTRSFFFPLPLFSRPNPNFFRLKWNKPSLTVRNCSSSSFKVKPSSEIRKPLAESQPDAKLTALRRLFSKPGVDIDAYVIPSQDAHQVCFASMSLSM</sequence>
<dbReference type="AlphaFoldDB" id="A0AAQ3RFW6"/>
<name>A0AAQ3RFW6_VIGMU</name>
<dbReference type="Proteomes" id="UP001374535">
    <property type="component" value="Chromosome 10"/>
</dbReference>
<evidence type="ECO:0000313" key="2">
    <source>
        <dbReference type="Proteomes" id="UP001374535"/>
    </source>
</evidence>
<gene>
    <name evidence="1" type="ORF">V8G54_033036</name>
</gene>
<evidence type="ECO:0000313" key="1">
    <source>
        <dbReference type="EMBL" id="WVY93948.1"/>
    </source>
</evidence>
<keyword evidence="2" id="KW-1185">Reference proteome</keyword>